<dbReference type="InterPro" id="IPR004358">
    <property type="entry name" value="Sig_transdc_His_kin-like_C"/>
</dbReference>
<dbReference type="PANTHER" id="PTHR42878:SF15">
    <property type="entry name" value="BACTERIOPHYTOCHROME"/>
    <property type="match status" value="1"/>
</dbReference>
<dbReference type="PANTHER" id="PTHR42878">
    <property type="entry name" value="TWO-COMPONENT HISTIDINE KINASE"/>
    <property type="match status" value="1"/>
</dbReference>
<dbReference type="GO" id="GO:0004673">
    <property type="term" value="F:protein histidine kinase activity"/>
    <property type="evidence" value="ECO:0007669"/>
    <property type="project" value="UniProtKB-EC"/>
</dbReference>
<dbReference type="OrthoDB" id="8552871at2"/>
<evidence type="ECO:0000256" key="1">
    <source>
        <dbReference type="ARBA" id="ARBA00000085"/>
    </source>
</evidence>
<organism evidence="6 7">
    <name type="scientific">Roseateles saccharophilus</name>
    <name type="common">Pseudomonas saccharophila</name>
    <dbReference type="NCBI Taxonomy" id="304"/>
    <lineage>
        <taxon>Bacteria</taxon>
        <taxon>Pseudomonadati</taxon>
        <taxon>Pseudomonadota</taxon>
        <taxon>Betaproteobacteria</taxon>
        <taxon>Burkholderiales</taxon>
        <taxon>Sphaerotilaceae</taxon>
        <taxon>Roseateles</taxon>
    </lineage>
</organism>
<dbReference type="GO" id="GO:0000156">
    <property type="term" value="F:phosphorelay response regulator activity"/>
    <property type="evidence" value="ECO:0007669"/>
    <property type="project" value="TreeGrafter"/>
</dbReference>
<evidence type="ECO:0000313" key="6">
    <source>
        <dbReference type="EMBL" id="TCU92509.1"/>
    </source>
</evidence>
<evidence type="ECO:0000256" key="3">
    <source>
        <dbReference type="ARBA" id="ARBA00022679"/>
    </source>
</evidence>
<evidence type="ECO:0000256" key="4">
    <source>
        <dbReference type="ARBA" id="ARBA00022777"/>
    </source>
</evidence>
<dbReference type="Proteomes" id="UP000295110">
    <property type="component" value="Unassembled WGS sequence"/>
</dbReference>
<dbReference type="InterPro" id="IPR036890">
    <property type="entry name" value="HATPase_C_sf"/>
</dbReference>
<dbReference type="Gene3D" id="3.30.565.10">
    <property type="entry name" value="Histidine kinase-like ATPase, C-terminal domain"/>
    <property type="match status" value="1"/>
</dbReference>
<dbReference type="PRINTS" id="PR00344">
    <property type="entry name" value="BCTRLSENSOR"/>
</dbReference>
<dbReference type="SUPFAM" id="SSF55874">
    <property type="entry name" value="ATPase domain of HSP90 chaperone/DNA topoisomerase II/histidine kinase"/>
    <property type="match status" value="1"/>
</dbReference>
<dbReference type="SMART" id="SM00387">
    <property type="entry name" value="HATPase_c"/>
    <property type="match status" value="1"/>
</dbReference>
<dbReference type="RefSeq" id="WP_132573870.1">
    <property type="nucleotide sequence ID" value="NZ_CBCSGL010000019.1"/>
</dbReference>
<dbReference type="GO" id="GO:0030295">
    <property type="term" value="F:protein kinase activator activity"/>
    <property type="evidence" value="ECO:0007669"/>
    <property type="project" value="TreeGrafter"/>
</dbReference>
<dbReference type="GO" id="GO:0007234">
    <property type="term" value="P:osmosensory signaling via phosphorelay pathway"/>
    <property type="evidence" value="ECO:0007669"/>
    <property type="project" value="TreeGrafter"/>
</dbReference>
<dbReference type="EC" id="2.7.13.3" evidence="2"/>
<keyword evidence="3" id="KW-0808">Transferase</keyword>
<sequence length="146" mass="15866">MHAPIPFLLQRCPFLVGIGGIALLTALCGLTHRRCQTTAGVSKLRVARKFPGKVEDAVIHVGTGVGDGQQVCFVSDNGAGFDVTHVSRLLDAFQYLHHEVDFRGTGVGLAIAQRVMRRHGWLLGANASVSHGATFHFRLTEHDDER</sequence>
<dbReference type="InterPro" id="IPR003594">
    <property type="entry name" value="HATPase_dom"/>
</dbReference>
<evidence type="ECO:0000259" key="5">
    <source>
        <dbReference type="SMART" id="SM00387"/>
    </source>
</evidence>
<name>A0A4V2VPY2_ROSSA</name>
<proteinExistence type="predicted"/>
<protein>
    <recommendedName>
        <fullName evidence="2">histidine kinase</fullName>
        <ecNumber evidence="2">2.7.13.3</ecNumber>
    </recommendedName>
</protein>
<dbReference type="Pfam" id="PF02518">
    <property type="entry name" value="HATPase_c"/>
    <property type="match status" value="1"/>
</dbReference>
<accession>A0A4V2VPY2</accession>
<feature type="domain" description="Histidine kinase/HSP90-like ATPase" evidence="5">
    <location>
        <begin position="41"/>
        <end position="143"/>
    </location>
</feature>
<comment type="catalytic activity">
    <reaction evidence="1">
        <text>ATP + protein L-histidine = ADP + protein N-phospho-L-histidine.</text>
        <dbReference type="EC" id="2.7.13.3"/>
    </reaction>
</comment>
<evidence type="ECO:0000313" key="7">
    <source>
        <dbReference type="Proteomes" id="UP000295110"/>
    </source>
</evidence>
<evidence type="ECO:0000256" key="2">
    <source>
        <dbReference type="ARBA" id="ARBA00012438"/>
    </source>
</evidence>
<dbReference type="InterPro" id="IPR050351">
    <property type="entry name" value="BphY/WalK/GraS-like"/>
</dbReference>
<gene>
    <name evidence="6" type="ORF">EV671_102222</name>
</gene>
<dbReference type="AlphaFoldDB" id="A0A4V2VPY2"/>
<keyword evidence="7" id="KW-1185">Reference proteome</keyword>
<comment type="caution">
    <text evidence="6">The sequence shown here is derived from an EMBL/GenBank/DDBJ whole genome shotgun (WGS) entry which is preliminary data.</text>
</comment>
<dbReference type="EMBL" id="SMBU01000022">
    <property type="protein sequence ID" value="TCU92509.1"/>
    <property type="molecule type" value="Genomic_DNA"/>
</dbReference>
<reference evidence="6 7" key="1">
    <citation type="submission" date="2019-03" db="EMBL/GenBank/DDBJ databases">
        <title>Genomic Encyclopedia of Type Strains, Phase IV (KMG-IV): sequencing the most valuable type-strain genomes for metagenomic binning, comparative biology and taxonomic classification.</title>
        <authorList>
            <person name="Goeker M."/>
        </authorList>
    </citation>
    <scope>NUCLEOTIDE SEQUENCE [LARGE SCALE GENOMIC DNA]</scope>
    <source>
        <strain evidence="6 7">DSM 654</strain>
    </source>
</reference>
<keyword evidence="4 6" id="KW-0418">Kinase</keyword>